<evidence type="ECO:0000313" key="2">
    <source>
        <dbReference type="Proteomes" id="UP000179920"/>
    </source>
</evidence>
<dbReference type="EMBL" id="LT558135">
    <property type="protein sequence ID" value="SAM85812.1"/>
    <property type="molecule type" value="Genomic_DNA"/>
</dbReference>
<evidence type="ECO:0000313" key="1">
    <source>
        <dbReference type="EMBL" id="SAM85812.1"/>
    </source>
</evidence>
<sequence>MLQKCLYLVTSACCLDLLSRMEGQTTFMPGKFGQPAPTGHGLDPGLRSGSFRASRSILPFMRELELAEPSDFAVRKQPMSCTPLYRNLGLRLVESAVPPNQRLLRISGSSESAAPPNDDCIAVRDGEIRLALSTFAASDGSDLSSCSITSRLTSLDADKLNDRQSLLSCPHGGYCEQRRTKEQMSAPRINGSAANEFRRAFEYCSMARM</sequence>
<organism evidence="1 2">
    <name type="scientific">Ustilago bromivora</name>
    <dbReference type="NCBI Taxonomy" id="307758"/>
    <lineage>
        <taxon>Eukaryota</taxon>
        <taxon>Fungi</taxon>
        <taxon>Dikarya</taxon>
        <taxon>Basidiomycota</taxon>
        <taxon>Ustilaginomycotina</taxon>
        <taxon>Ustilaginomycetes</taxon>
        <taxon>Ustilaginales</taxon>
        <taxon>Ustilaginaceae</taxon>
        <taxon>Ustilago</taxon>
    </lineage>
</organism>
<protein>
    <submittedName>
        <fullName evidence="1">Uncharacterized protein</fullName>
    </submittedName>
</protein>
<reference evidence="2" key="1">
    <citation type="submission" date="2016-04" db="EMBL/GenBank/DDBJ databases">
        <authorList>
            <person name="Guldener U."/>
            <person name="Guldener U."/>
        </authorList>
    </citation>
    <scope>NUCLEOTIDE SEQUENCE [LARGE SCALE GENOMIC DNA]</scope>
    <source>
        <strain evidence="2">UB2112</strain>
    </source>
</reference>
<accession>A0A1K0GCM1</accession>
<dbReference type="AlphaFoldDB" id="A0A1K0GCM1"/>
<proteinExistence type="predicted"/>
<gene>
    <name evidence="1" type="ORF">UBRO_20931</name>
</gene>
<name>A0A1K0GCM1_9BASI</name>
<dbReference type="Proteomes" id="UP000179920">
    <property type="component" value="Chromosome XIX"/>
</dbReference>